<dbReference type="SUPFAM" id="SSF52922">
    <property type="entry name" value="TK C-terminal domain-like"/>
    <property type="match status" value="1"/>
</dbReference>
<dbReference type="PANTHER" id="PTHR31273">
    <property type="entry name" value="PHOSPHOKETOLASE-RELATED"/>
    <property type="match status" value="1"/>
</dbReference>
<keyword evidence="8" id="KW-1185">Reference proteome</keyword>
<accession>A0A1E3QAU8</accession>
<organism evidence="7 8">
    <name type="scientific">Lipomyces starkeyi NRRL Y-11557</name>
    <dbReference type="NCBI Taxonomy" id="675824"/>
    <lineage>
        <taxon>Eukaryota</taxon>
        <taxon>Fungi</taxon>
        <taxon>Dikarya</taxon>
        <taxon>Ascomycota</taxon>
        <taxon>Saccharomycotina</taxon>
        <taxon>Lipomycetes</taxon>
        <taxon>Lipomycetales</taxon>
        <taxon>Lipomycetaceae</taxon>
        <taxon>Lipomyces</taxon>
    </lineage>
</organism>
<evidence type="ECO:0000256" key="4">
    <source>
        <dbReference type="ARBA" id="ARBA00023239"/>
    </source>
</evidence>
<evidence type="ECO:0000256" key="3">
    <source>
        <dbReference type="ARBA" id="ARBA00023052"/>
    </source>
</evidence>
<dbReference type="Proteomes" id="UP000094385">
    <property type="component" value="Unassembled WGS sequence"/>
</dbReference>
<evidence type="ECO:0000256" key="1">
    <source>
        <dbReference type="ARBA" id="ARBA00001964"/>
    </source>
</evidence>
<feature type="domain" description="Xylulose 5-phosphate/Fructose 6-phosphate phosphoketolase C-terminal" evidence="5">
    <location>
        <begin position="610"/>
        <end position="813"/>
    </location>
</feature>
<evidence type="ECO:0000259" key="6">
    <source>
        <dbReference type="Pfam" id="PF09364"/>
    </source>
</evidence>
<dbReference type="GO" id="GO:0005975">
    <property type="term" value="P:carbohydrate metabolic process"/>
    <property type="evidence" value="ECO:0007669"/>
    <property type="project" value="InterPro"/>
</dbReference>
<proteinExistence type="inferred from homology"/>
<comment type="similarity">
    <text evidence="2">Belongs to the XFP family.</text>
</comment>
<dbReference type="PROSITE" id="PS60003">
    <property type="entry name" value="PHOSPHOKETOLASE_2"/>
    <property type="match status" value="1"/>
</dbReference>
<dbReference type="InterPro" id="IPR018970">
    <property type="entry name" value="Xul5P/Fru6P_PKetolase_N"/>
</dbReference>
<dbReference type="InterPro" id="IPR005593">
    <property type="entry name" value="Xul5P/Fru6P_PKetolase"/>
</dbReference>
<dbReference type="STRING" id="675824.A0A1E3QAU8"/>
<evidence type="ECO:0000313" key="8">
    <source>
        <dbReference type="Proteomes" id="UP000094385"/>
    </source>
</evidence>
<dbReference type="InterPro" id="IPR018969">
    <property type="entry name" value="Xul5P/Fru6P_PKetolase_C"/>
</dbReference>
<dbReference type="InterPro" id="IPR019789">
    <property type="entry name" value="Xul5P/Fru6P_PKetolase_ThDP_BS"/>
</dbReference>
<dbReference type="Gene3D" id="3.40.50.920">
    <property type="match status" value="1"/>
</dbReference>
<dbReference type="GO" id="GO:0016832">
    <property type="term" value="F:aldehyde-lyase activity"/>
    <property type="evidence" value="ECO:0007669"/>
    <property type="project" value="InterPro"/>
</dbReference>
<feature type="domain" description="Xylulose 5-phosphate/Fructose 6-phosphate phosphoketolase N-terminal" evidence="6">
    <location>
        <begin position="49"/>
        <end position="405"/>
    </location>
</feature>
<dbReference type="InterPro" id="IPR029061">
    <property type="entry name" value="THDP-binding"/>
</dbReference>
<dbReference type="PANTHER" id="PTHR31273:SF1">
    <property type="entry name" value="PHOSPHOKETOLASE-RELATED"/>
    <property type="match status" value="1"/>
</dbReference>
<evidence type="ECO:0000256" key="2">
    <source>
        <dbReference type="ARBA" id="ARBA00005623"/>
    </source>
</evidence>
<dbReference type="PIRSF" id="PIRSF017245">
    <property type="entry name" value="Phosphoketolase"/>
    <property type="match status" value="1"/>
</dbReference>
<keyword evidence="4" id="KW-0456">Lyase</keyword>
<dbReference type="Pfam" id="PF03894">
    <property type="entry name" value="XFP"/>
    <property type="match status" value="1"/>
</dbReference>
<dbReference type="InterPro" id="IPR009014">
    <property type="entry name" value="Transketo_C/PFOR_II"/>
</dbReference>
<dbReference type="Pfam" id="PF09363">
    <property type="entry name" value="XFP_C"/>
    <property type="match status" value="1"/>
</dbReference>
<dbReference type="EMBL" id="KV454292">
    <property type="protein sequence ID" value="ODQ74137.1"/>
    <property type="molecule type" value="Genomic_DNA"/>
</dbReference>
<gene>
    <name evidence="7" type="ORF">LIPSTDRAFT_2138</name>
</gene>
<reference evidence="7 8" key="1">
    <citation type="journal article" date="2016" name="Proc. Natl. Acad. Sci. U.S.A.">
        <title>Comparative genomics of biotechnologically important yeasts.</title>
        <authorList>
            <person name="Riley R."/>
            <person name="Haridas S."/>
            <person name="Wolfe K.H."/>
            <person name="Lopes M.R."/>
            <person name="Hittinger C.T."/>
            <person name="Goeker M."/>
            <person name="Salamov A.A."/>
            <person name="Wisecaver J.H."/>
            <person name="Long T.M."/>
            <person name="Calvey C.H."/>
            <person name="Aerts A.L."/>
            <person name="Barry K.W."/>
            <person name="Choi C."/>
            <person name="Clum A."/>
            <person name="Coughlan A.Y."/>
            <person name="Deshpande S."/>
            <person name="Douglass A.P."/>
            <person name="Hanson S.J."/>
            <person name="Klenk H.-P."/>
            <person name="LaButti K.M."/>
            <person name="Lapidus A."/>
            <person name="Lindquist E.A."/>
            <person name="Lipzen A.M."/>
            <person name="Meier-Kolthoff J.P."/>
            <person name="Ohm R.A."/>
            <person name="Otillar R.P."/>
            <person name="Pangilinan J.L."/>
            <person name="Peng Y."/>
            <person name="Rokas A."/>
            <person name="Rosa C.A."/>
            <person name="Scheuner C."/>
            <person name="Sibirny A.A."/>
            <person name="Slot J.C."/>
            <person name="Stielow J.B."/>
            <person name="Sun H."/>
            <person name="Kurtzman C.P."/>
            <person name="Blackwell M."/>
            <person name="Grigoriev I.V."/>
            <person name="Jeffries T.W."/>
        </authorList>
    </citation>
    <scope>NUCLEOTIDE SEQUENCE [LARGE SCALE GENOMIC DNA]</scope>
    <source>
        <strain evidence="7 8">NRRL Y-11557</strain>
    </source>
</reference>
<dbReference type="PROSITE" id="PS60002">
    <property type="entry name" value="PHOSPHOKETOLASE_1"/>
    <property type="match status" value="1"/>
</dbReference>
<dbReference type="Pfam" id="PF09364">
    <property type="entry name" value="XFP_N"/>
    <property type="match status" value="1"/>
</dbReference>
<comment type="cofactor">
    <cofactor evidence="1">
        <name>thiamine diphosphate</name>
        <dbReference type="ChEBI" id="CHEBI:58937"/>
    </cofactor>
</comment>
<dbReference type="OrthoDB" id="2532903at2759"/>
<evidence type="ECO:0000259" key="5">
    <source>
        <dbReference type="Pfam" id="PF09363"/>
    </source>
</evidence>
<dbReference type="AlphaFoldDB" id="A0A1E3QAU8"/>
<evidence type="ECO:0008006" key="9">
    <source>
        <dbReference type="Google" id="ProtNLM"/>
    </source>
</evidence>
<dbReference type="Gene3D" id="3.40.50.970">
    <property type="match status" value="2"/>
</dbReference>
<dbReference type="SUPFAM" id="SSF52518">
    <property type="entry name" value="Thiamin diphosphate-binding fold (THDP-binding)"/>
    <property type="match status" value="2"/>
</dbReference>
<name>A0A1E3QAU8_LIPST</name>
<protein>
    <recommendedName>
        <fullName evidence="9">Phosphoketolase</fullName>
    </recommendedName>
</protein>
<sequence>MSTTTTTTTSSVLHLKEIANPPPDPSLLPDFVQDLGVKINFQDYLSSEERCALVKFQQLADYIAASMIFLKSDALLERELSQDDIKFRLLGHWGTCPGLTLVYAHCNRLIVKNDLNMIYVVGPGHGAPAILADLWIEDSLDAFLPEYPRNRKGLEKLIKSFSWPGGFPSHVNAEVPGSIHEGGELGYSLAVAYGAIMDKPDLIVTCVVGDGESESGPLAAAWNSHKFIDPAESGAVIPILHANGFKISERTIPGTDDDKELIALFSGYGYQVRIVEDLKDMDDDLAASMDWALNEIKKIQTAARYGKPIVKPRWPMIVLRTPKGFSGPKSLNGEPIEGSFHSHQVPLPEAKTNPKQFKLLKEWLLSYDVNKLLTPHGQPIPEILSLVPKERTKRMGQVRETFNGYEPLVLPDWKPIAKEKGSQYSAMKAVGEYLDDVLVKNPKNVRIFSPDELVSNKLDAVFNHTNRDFQWDPLTRAKGGRVTEILAEHCCQGWMQGYTLTGRVGVFPSYESFLGIIATMMVQYAKFMKMAKETKWRRDIASLNYIETSTWTRQEHNGFSHQNPAFIGTVIKVKAETARIYLPPDANCFLSTVQHCLRSKNYVNLMVGSKAPTPVYLTAEEAEAHCVAGASVWRFASTEDGLDPDVVLVGIGVEVTFEVIAAAALLKKKMPHLRVRVVNVTDLMILQPDRAHPHALSDEGFASLFTDDKPIHFNYHGYPTELKGLLFGRPNLDRVTIAGYDEEGTTTTPLSMMVLNKTDRWSVAVHAIEGAARCNPHVQIQSHLLVSEFEHARCKHQEYVLENGKDPEGLFDTPKF</sequence>
<keyword evidence="3" id="KW-0786">Thiamine pyrophosphate</keyword>
<dbReference type="InterPro" id="IPR019790">
    <property type="entry name" value="Xul5P/Fru6P_PKetolase_CS"/>
</dbReference>
<evidence type="ECO:0000313" key="7">
    <source>
        <dbReference type="EMBL" id="ODQ74137.1"/>
    </source>
</evidence>